<dbReference type="Pfam" id="PF04079">
    <property type="entry name" value="SMC_ScpB"/>
    <property type="match status" value="1"/>
</dbReference>
<keyword evidence="4" id="KW-0131">Cell cycle</keyword>
<keyword evidence="3" id="KW-0159">Chromosome partition</keyword>
<name>A0A1F7TMG1_9BACT</name>
<dbReference type="InterPro" id="IPR005234">
    <property type="entry name" value="ScpB_csome_segregation"/>
</dbReference>
<evidence type="ECO:0000256" key="2">
    <source>
        <dbReference type="ARBA" id="ARBA00022618"/>
    </source>
</evidence>
<dbReference type="GO" id="GO:0051304">
    <property type="term" value="P:chromosome separation"/>
    <property type="evidence" value="ECO:0007669"/>
    <property type="project" value="InterPro"/>
</dbReference>
<sequence length="187" mass="20385">MITTTLEALLFASAKPVSVASLKKALGVSDETLSEALDDVKTRFNRDTSGIHLVEADGDVQFVTNPACAEALAAFLKVEASGELTRPSLETLTIIAYRGPITKPEIEQIRGINCSLILRNLLMRGLIEERDDASRLQPVYTVSVKFLRHLGVHEAGELPQYEDLHGNERIGKMLEELASSSPNVEGV</sequence>
<dbReference type="EMBL" id="MGDT01000003">
    <property type="protein sequence ID" value="OGL67171.1"/>
    <property type="molecule type" value="Genomic_DNA"/>
</dbReference>
<gene>
    <name evidence="5" type="ORF">A2856_03870</name>
</gene>
<accession>A0A1F7TMG1</accession>
<dbReference type="PANTHER" id="PTHR34298:SF2">
    <property type="entry name" value="SEGREGATION AND CONDENSATION PROTEIN B"/>
    <property type="match status" value="1"/>
</dbReference>
<organism evidence="5 6">
    <name type="scientific">Candidatus Uhrbacteria bacterium RIFCSPHIGHO2_01_FULL_63_20</name>
    <dbReference type="NCBI Taxonomy" id="1802385"/>
    <lineage>
        <taxon>Bacteria</taxon>
        <taxon>Candidatus Uhriibacteriota</taxon>
    </lineage>
</organism>
<comment type="caution">
    <text evidence="5">The sequence shown here is derived from an EMBL/GenBank/DDBJ whole genome shotgun (WGS) entry which is preliminary data.</text>
</comment>
<evidence type="ECO:0000313" key="6">
    <source>
        <dbReference type="Proteomes" id="UP000177885"/>
    </source>
</evidence>
<reference evidence="5 6" key="1">
    <citation type="journal article" date="2016" name="Nat. Commun.">
        <title>Thousands of microbial genomes shed light on interconnected biogeochemical processes in an aquifer system.</title>
        <authorList>
            <person name="Anantharaman K."/>
            <person name="Brown C.T."/>
            <person name="Hug L.A."/>
            <person name="Sharon I."/>
            <person name="Castelle C.J."/>
            <person name="Probst A.J."/>
            <person name="Thomas B.C."/>
            <person name="Singh A."/>
            <person name="Wilkins M.J."/>
            <person name="Karaoz U."/>
            <person name="Brodie E.L."/>
            <person name="Williams K.H."/>
            <person name="Hubbard S.S."/>
            <person name="Banfield J.F."/>
        </authorList>
    </citation>
    <scope>NUCLEOTIDE SEQUENCE [LARGE SCALE GENOMIC DNA]</scope>
</reference>
<keyword evidence="2" id="KW-0132">Cell division</keyword>
<keyword evidence="1" id="KW-0963">Cytoplasm</keyword>
<evidence type="ECO:0000313" key="5">
    <source>
        <dbReference type="EMBL" id="OGL67171.1"/>
    </source>
</evidence>
<dbReference type="InterPro" id="IPR036388">
    <property type="entry name" value="WH-like_DNA-bd_sf"/>
</dbReference>
<evidence type="ECO:0000256" key="3">
    <source>
        <dbReference type="ARBA" id="ARBA00022829"/>
    </source>
</evidence>
<dbReference type="NCBIfam" id="TIGR00281">
    <property type="entry name" value="SMC-Scp complex subunit ScpB"/>
    <property type="match status" value="1"/>
</dbReference>
<evidence type="ECO:0000256" key="1">
    <source>
        <dbReference type="ARBA" id="ARBA00022490"/>
    </source>
</evidence>
<evidence type="ECO:0000256" key="4">
    <source>
        <dbReference type="ARBA" id="ARBA00023306"/>
    </source>
</evidence>
<proteinExistence type="predicted"/>
<dbReference type="PIRSF" id="PIRSF019345">
    <property type="entry name" value="ScpB"/>
    <property type="match status" value="1"/>
</dbReference>
<dbReference type="PANTHER" id="PTHR34298">
    <property type="entry name" value="SEGREGATION AND CONDENSATION PROTEIN B"/>
    <property type="match status" value="1"/>
</dbReference>
<dbReference type="Proteomes" id="UP000177885">
    <property type="component" value="Unassembled WGS sequence"/>
</dbReference>
<dbReference type="InterPro" id="IPR036390">
    <property type="entry name" value="WH_DNA-bd_sf"/>
</dbReference>
<dbReference type="SUPFAM" id="SSF46785">
    <property type="entry name" value="Winged helix' DNA-binding domain"/>
    <property type="match status" value="2"/>
</dbReference>
<dbReference type="GO" id="GO:0051301">
    <property type="term" value="P:cell division"/>
    <property type="evidence" value="ECO:0007669"/>
    <property type="project" value="UniProtKB-KW"/>
</dbReference>
<dbReference type="STRING" id="1802385.A2856_03870"/>
<dbReference type="AlphaFoldDB" id="A0A1F7TMG1"/>
<protein>
    <submittedName>
        <fullName evidence="5">SMC-Scp complex subunit ScpB</fullName>
    </submittedName>
</protein>
<dbReference type="Gene3D" id="1.10.10.10">
    <property type="entry name" value="Winged helix-like DNA-binding domain superfamily/Winged helix DNA-binding domain"/>
    <property type="match status" value="2"/>
</dbReference>